<evidence type="ECO:0000256" key="1">
    <source>
        <dbReference type="SAM" id="Phobius"/>
    </source>
</evidence>
<evidence type="ECO:0000313" key="3">
    <source>
        <dbReference type="WBParaSite" id="nRc.2.0.1.t27512-RA"/>
    </source>
</evidence>
<sequence>MNNATNCSNLHFSPSLYFTTFLLCPLTLAALATAWICLTLLLKVKTGMLTHNVRFILLYCKIAYLVRCLNLLSKFAYESYLGVQGFSNNSPVSRFKCSLMEMTSQGCVLIPVVTYFFVSLKLLTLTLFGKQASSSAVQWDRQMSHKRVATSNAAYWVAFTALHFLFAADDEAGDDSLICFCYLNFLYRPTVASFSLYATLVTCLTTCALYYLANFINRRRLKDFTNTARTNLNQRFAMWINVRIAKWLLPIVSFQFLMYSFIMVCLKVGHALNGGMPDKQLYTEYISFVFCVVALETLVTPAMIMRNKDLTKLAAKYYPRLWSCVSIRFLLFGCRNKIMPCRTTPAVGETSRSNVGAAAGPDATSVIADANSRRRFSMGKVAVPIAQTQPGQGSAMSDFENFHENCHNTIKVVEYRIKPDQHGAILERTWRHSLSNIGYK</sequence>
<dbReference type="AlphaFoldDB" id="A0A915JN51"/>
<name>A0A915JN51_ROMCU</name>
<dbReference type="WBParaSite" id="nRc.2.0.1.t27512-RA">
    <property type="protein sequence ID" value="nRc.2.0.1.t27512-RA"/>
    <property type="gene ID" value="nRc.2.0.1.g27512"/>
</dbReference>
<keyword evidence="1" id="KW-0812">Transmembrane</keyword>
<feature type="transmembrane region" description="Helical" evidence="1">
    <location>
        <begin position="16"/>
        <end position="41"/>
    </location>
</feature>
<feature type="transmembrane region" description="Helical" evidence="1">
    <location>
        <begin position="53"/>
        <end position="72"/>
    </location>
</feature>
<keyword evidence="1" id="KW-0472">Membrane</keyword>
<feature type="transmembrane region" description="Helical" evidence="1">
    <location>
        <begin position="247"/>
        <end position="273"/>
    </location>
</feature>
<feature type="transmembrane region" description="Helical" evidence="1">
    <location>
        <begin position="285"/>
        <end position="305"/>
    </location>
</feature>
<feature type="transmembrane region" description="Helical" evidence="1">
    <location>
        <begin position="149"/>
        <end position="168"/>
    </location>
</feature>
<protein>
    <submittedName>
        <fullName evidence="3">Uncharacterized protein</fullName>
    </submittedName>
</protein>
<reference evidence="3" key="1">
    <citation type="submission" date="2022-11" db="UniProtKB">
        <authorList>
            <consortium name="WormBaseParasite"/>
        </authorList>
    </citation>
    <scope>IDENTIFICATION</scope>
</reference>
<keyword evidence="2" id="KW-1185">Reference proteome</keyword>
<proteinExistence type="predicted"/>
<feature type="transmembrane region" description="Helical" evidence="1">
    <location>
        <begin position="108"/>
        <end position="128"/>
    </location>
</feature>
<feature type="transmembrane region" description="Helical" evidence="1">
    <location>
        <begin position="194"/>
        <end position="213"/>
    </location>
</feature>
<accession>A0A915JN51</accession>
<evidence type="ECO:0000313" key="2">
    <source>
        <dbReference type="Proteomes" id="UP000887565"/>
    </source>
</evidence>
<dbReference type="Proteomes" id="UP000887565">
    <property type="component" value="Unplaced"/>
</dbReference>
<organism evidence="2 3">
    <name type="scientific">Romanomermis culicivorax</name>
    <name type="common">Nematode worm</name>
    <dbReference type="NCBI Taxonomy" id="13658"/>
    <lineage>
        <taxon>Eukaryota</taxon>
        <taxon>Metazoa</taxon>
        <taxon>Ecdysozoa</taxon>
        <taxon>Nematoda</taxon>
        <taxon>Enoplea</taxon>
        <taxon>Dorylaimia</taxon>
        <taxon>Mermithida</taxon>
        <taxon>Mermithoidea</taxon>
        <taxon>Mermithidae</taxon>
        <taxon>Romanomermis</taxon>
    </lineage>
</organism>
<keyword evidence="1" id="KW-1133">Transmembrane helix</keyword>